<evidence type="ECO:0000256" key="1">
    <source>
        <dbReference type="ARBA" id="ARBA00006422"/>
    </source>
</evidence>
<name>A0A098C1H6_9BACT</name>
<dbReference type="SUPFAM" id="SSF63380">
    <property type="entry name" value="Riboflavin synthase domain-like"/>
    <property type="match status" value="1"/>
</dbReference>
<comment type="cofactor">
    <cofactor evidence="10">
        <name>[2Fe-2S] cluster</name>
        <dbReference type="ChEBI" id="CHEBI:190135"/>
    </cofactor>
</comment>
<dbReference type="InterPro" id="IPR017927">
    <property type="entry name" value="FAD-bd_FR_type"/>
</dbReference>
<gene>
    <name evidence="14" type="ORF">ING2E5B_1034</name>
</gene>
<feature type="binding site" evidence="12">
    <location>
        <position position="222"/>
    </location>
    <ligand>
        <name>[2Fe-2S] cluster</name>
        <dbReference type="ChEBI" id="CHEBI:190135"/>
    </ligand>
</feature>
<keyword evidence="15" id="KW-1185">Reference proteome</keyword>
<evidence type="ECO:0000256" key="5">
    <source>
        <dbReference type="ARBA" id="ARBA00022723"/>
    </source>
</evidence>
<dbReference type="Pfam" id="PF00175">
    <property type="entry name" value="NAD_binding_1"/>
    <property type="match status" value="1"/>
</dbReference>
<evidence type="ECO:0000256" key="10">
    <source>
        <dbReference type="ARBA" id="ARBA00034078"/>
    </source>
</evidence>
<feature type="binding site" evidence="12">
    <location>
        <position position="230"/>
    </location>
    <ligand>
        <name>[2Fe-2S] cluster</name>
        <dbReference type="ChEBI" id="CHEBI:190135"/>
    </ligand>
</feature>
<evidence type="ECO:0000256" key="8">
    <source>
        <dbReference type="ARBA" id="ARBA00023004"/>
    </source>
</evidence>
<dbReference type="InterPro" id="IPR050353">
    <property type="entry name" value="PyrK_electron_transfer"/>
</dbReference>
<dbReference type="AlphaFoldDB" id="A0A098C1H6"/>
<evidence type="ECO:0000256" key="6">
    <source>
        <dbReference type="ARBA" id="ARBA00022827"/>
    </source>
</evidence>
<dbReference type="InterPro" id="IPR017938">
    <property type="entry name" value="Riboflavin_synthase-like_b-brl"/>
</dbReference>
<dbReference type="InterPro" id="IPR037117">
    <property type="entry name" value="Dihydroorotate_DH_ele_sf"/>
</dbReference>
<feature type="domain" description="FAD-binding FR-type" evidence="13">
    <location>
        <begin position="1"/>
        <end position="103"/>
    </location>
</feature>
<dbReference type="InterPro" id="IPR019480">
    <property type="entry name" value="Dihydroorotate_DH_Fe-S-bd"/>
</dbReference>
<evidence type="ECO:0000256" key="3">
    <source>
        <dbReference type="ARBA" id="ARBA00022630"/>
    </source>
</evidence>
<dbReference type="InterPro" id="IPR012165">
    <property type="entry name" value="Cyt_c3_hydrogenase_gsu"/>
</dbReference>
<keyword evidence="6 11" id="KW-0274">FAD</keyword>
<evidence type="ECO:0000259" key="13">
    <source>
        <dbReference type="PROSITE" id="PS51384"/>
    </source>
</evidence>
<accession>A0A098C1H6</accession>
<dbReference type="InterPro" id="IPR039261">
    <property type="entry name" value="FNR_nucleotide-bd"/>
</dbReference>
<dbReference type="PATRIC" id="fig|1562970.3.peg.1021"/>
<keyword evidence="7" id="KW-0249">Electron transport</keyword>
<evidence type="ECO:0000256" key="12">
    <source>
        <dbReference type="PIRSR" id="PIRSR006816-2"/>
    </source>
</evidence>
<dbReference type="InterPro" id="IPR001433">
    <property type="entry name" value="OxRdtase_FAD/NAD-bd"/>
</dbReference>
<dbReference type="KEGG" id="pbt:ING2E5B_1034"/>
<keyword evidence="9 12" id="KW-0411">Iron-sulfur</keyword>
<dbReference type="PANTHER" id="PTHR43513">
    <property type="entry name" value="DIHYDROOROTATE DEHYDROGENASE B (NAD(+)), ELECTRON TRANSFER SUBUNIT"/>
    <property type="match status" value="1"/>
</dbReference>
<dbReference type="Gene3D" id="2.40.30.10">
    <property type="entry name" value="Translation factors"/>
    <property type="match status" value="1"/>
</dbReference>
<evidence type="ECO:0000256" key="9">
    <source>
        <dbReference type="ARBA" id="ARBA00023014"/>
    </source>
</evidence>
<evidence type="ECO:0000256" key="4">
    <source>
        <dbReference type="ARBA" id="ARBA00022714"/>
    </source>
</evidence>
<dbReference type="Gene3D" id="2.10.240.10">
    <property type="entry name" value="Dihydroorotate dehydrogenase, electron transfer subunit"/>
    <property type="match status" value="1"/>
</dbReference>
<dbReference type="PANTHER" id="PTHR43513:SF3">
    <property type="entry name" value="DIHYDROOROTATE DEHYDROGENASE B (NAD(+)), ELECTRON TRANSFER SUBUNIT-RELATED"/>
    <property type="match status" value="1"/>
</dbReference>
<feature type="binding site" evidence="11">
    <location>
        <begin position="54"/>
        <end position="57"/>
    </location>
    <ligand>
        <name>FAD</name>
        <dbReference type="ChEBI" id="CHEBI:57692"/>
    </ligand>
</feature>
<dbReference type="SUPFAM" id="SSF52343">
    <property type="entry name" value="Ferredoxin reductase-like, C-terminal NADP-linked domain"/>
    <property type="match status" value="1"/>
</dbReference>
<keyword evidence="2" id="KW-0813">Transport</keyword>
<evidence type="ECO:0000256" key="11">
    <source>
        <dbReference type="PIRSR" id="PIRSR006816-1"/>
    </source>
</evidence>
<dbReference type="STRING" id="1562970.ING2E5B_1034"/>
<dbReference type="HOGENOM" id="CLU_003827_1_2_10"/>
<dbReference type="EMBL" id="LN515532">
    <property type="protein sequence ID" value="CEA15787.1"/>
    <property type="molecule type" value="Genomic_DNA"/>
</dbReference>
<evidence type="ECO:0000313" key="15">
    <source>
        <dbReference type="Proteomes" id="UP000032417"/>
    </source>
</evidence>
<feature type="binding site" evidence="12">
    <location>
        <position position="242"/>
    </location>
    <ligand>
        <name>[2Fe-2S] cluster</name>
        <dbReference type="ChEBI" id="CHEBI:190135"/>
    </ligand>
</feature>
<comment type="cofactor">
    <cofactor evidence="11">
        <name>FAD</name>
        <dbReference type="ChEBI" id="CHEBI:57692"/>
    </cofactor>
    <text evidence="11">Binds 1 FAD per subunit.</text>
</comment>
<dbReference type="PIRSF" id="PIRSF006816">
    <property type="entry name" value="Cyc3_hyd_g"/>
    <property type="match status" value="1"/>
</dbReference>
<keyword evidence="5 12" id="KW-0479">Metal-binding</keyword>
<dbReference type="GO" id="GO:0050660">
    <property type="term" value="F:flavin adenine dinucleotide binding"/>
    <property type="evidence" value="ECO:0007669"/>
    <property type="project" value="InterPro"/>
</dbReference>
<evidence type="ECO:0000256" key="7">
    <source>
        <dbReference type="ARBA" id="ARBA00022982"/>
    </source>
</evidence>
<dbReference type="Gene3D" id="3.40.50.80">
    <property type="entry name" value="Nucleotide-binding domain of ferredoxin-NADP reductase (FNR) module"/>
    <property type="match status" value="1"/>
</dbReference>
<dbReference type="Proteomes" id="UP000032417">
    <property type="component" value="Chromosome 1"/>
</dbReference>
<dbReference type="GO" id="GO:0051537">
    <property type="term" value="F:2 iron, 2 sulfur cluster binding"/>
    <property type="evidence" value="ECO:0007669"/>
    <property type="project" value="UniProtKB-KW"/>
</dbReference>
<comment type="similarity">
    <text evidence="1">Belongs to the PyrK family.</text>
</comment>
<sequence length="257" mass="28258">MKVLDFIVCSNEPLNDQNHLIKVVPANNEPMPEMFPGQFVQILVKNSPNVFLRRPVSINNVDLANNELWLLVKRVGEGTEKICKSSTGDIMNLIFPLGNSFTIPEEKCTTLLIGGGVGTAPMLFLGKKLSEKGYNVNFLLGGRTASDILQITDFEKYGNVYCTTEDGSFGEIGFVTDHTILQNNKFDFIYTCGPKPMMVAVAKYAVSKGIECEASLENLMACGFGACLCCIEKTVRGNICTCTEGPVFNIKELTWLD</sequence>
<dbReference type="OrthoDB" id="9789468at2"/>
<keyword evidence="8 12" id="KW-0408">Iron</keyword>
<dbReference type="GO" id="GO:0046872">
    <property type="term" value="F:metal ion binding"/>
    <property type="evidence" value="ECO:0007669"/>
    <property type="project" value="UniProtKB-KW"/>
</dbReference>
<feature type="binding site" evidence="11">
    <location>
        <begin position="78"/>
        <end position="79"/>
    </location>
    <ligand>
        <name>FAD</name>
        <dbReference type="ChEBI" id="CHEBI:57692"/>
    </ligand>
</feature>
<proteinExistence type="inferred from homology"/>
<keyword evidence="4 12" id="KW-0001">2Fe-2S</keyword>
<dbReference type="CDD" id="cd06218">
    <property type="entry name" value="DHOD_e_trans"/>
    <property type="match status" value="1"/>
</dbReference>
<feature type="binding site" evidence="12">
    <location>
        <position position="227"/>
    </location>
    <ligand>
        <name>[2Fe-2S] cluster</name>
        <dbReference type="ChEBI" id="CHEBI:190135"/>
    </ligand>
</feature>
<dbReference type="GO" id="GO:0016491">
    <property type="term" value="F:oxidoreductase activity"/>
    <property type="evidence" value="ECO:0007669"/>
    <property type="project" value="InterPro"/>
</dbReference>
<evidence type="ECO:0000256" key="2">
    <source>
        <dbReference type="ARBA" id="ARBA00022448"/>
    </source>
</evidence>
<protein>
    <recommendedName>
        <fullName evidence="13">FAD-binding FR-type domain-containing protein</fullName>
    </recommendedName>
</protein>
<evidence type="ECO:0000313" key="14">
    <source>
        <dbReference type="EMBL" id="CEA15787.1"/>
    </source>
</evidence>
<keyword evidence="3 11" id="KW-0285">Flavoprotein</keyword>
<organism evidence="14 15">
    <name type="scientific">Fermentimonas caenicola</name>
    <dbReference type="NCBI Taxonomy" id="1562970"/>
    <lineage>
        <taxon>Bacteria</taxon>
        <taxon>Pseudomonadati</taxon>
        <taxon>Bacteroidota</taxon>
        <taxon>Bacteroidia</taxon>
        <taxon>Bacteroidales</taxon>
        <taxon>Dysgonomonadaceae</taxon>
        <taxon>Fermentimonas</taxon>
    </lineage>
</organism>
<reference evidence="14 15" key="1">
    <citation type="submission" date="2014-08" db="EMBL/GenBank/DDBJ databases">
        <authorList>
            <person name="Wibberg D."/>
        </authorList>
    </citation>
    <scope>NUCLEOTIDE SEQUENCE [LARGE SCALE GENOMIC DNA]</scope>
    <source>
        <strain evidence="15">ING2-E5B</strain>
    </source>
</reference>
<dbReference type="Pfam" id="PF10418">
    <property type="entry name" value="DHODB_Fe-S_bind"/>
    <property type="match status" value="1"/>
</dbReference>
<comment type="cofactor">
    <cofactor evidence="12">
        <name>[2Fe-2S] cluster</name>
        <dbReference type="ChEBI" id="CHEBI:190135"/>
    </cofactor>
    <text evidence="12">Binds 1 [2Fe-2S] cluster per subunit.</text>
</comment>
<dbReference type="PROSITE" id="PS51384">
    <property type="entry name" value="FAD_FR"/>
    <property type="match status" value="1"/>
</dbReference>
<dbReference type="GO" id="GO:0006221">
    <property type="term" value="P:pyrimidine nucleotide biosynthetic process"/>
    <property type="evidence" value="ECO:0007669"/>
    <property type="project" value="InterPro"/>
</dbReference>